<dbReference type="Gene3D" id="3.40.50.720">
    <property type="entry name" value="NAD(P)-binding Rossmann-like Domain"/>
    <property type="match status" value="1"/>
</dbReference>
<comment type="similarity">
    <text evidence="1">Belongs to the short-chain dehydrogenases/reductases (SDR) family.</text>
</comment>
<dbReference type="AlphaFoldDB" id="A0A356WBA1"/>
<protein>
    <submittedName>
        <fullName evidence="3">3-oxoacyl-ACP reductase</fullName>
    </submittedName>
</protein>
<gene>
    <name evidence="3" type="ORF">DD728_14825</name>
</gene>
<evidence type="ECO:0000256" key="2">
    <source>
        <dbReference type="ARBA" id="ARBA00023002"/>
    </source>
</evidence>
<proteinExistence type="inferred from homology"/>
<dbReference type="FunFam" id="3.40.50.720:FF:000084">
    <property type="entry name" value="Short-chain dehydrogenase reductase"/>
    <property type="match status" value="1"/>
</dbReference>
<dbReference type="EMBL" id="DOGS01000296">
    <property type="protein sequence ID" value="HBQ50126.1"/>
    <property type="molecule type" value="Genomic_DNA"/>
</dbReference>
<dbReference type="PANTHER" id="PTHR43669:SF14">
    <property type="entry name" value="OXIDOREDUCTASE"/>
    <property type="match status" value="1"/>
</dbReference>
<dbReference type="PRINTS" id="PR00081">
    <property type="entry name" value="GDHRDH"/>
</dbReference>
<dbReference type="GO" id="GO:0016491">
    <property type="term" value="F:oxidoreductase activity"/>
    <property type="evidence" value="ECO:0007669"/>
    <property type="project" value="UniProtKB-KW"/>
</dbReference>
<dbReference type="InterPro" id="IPR002347">
    <property type="entry name" value="SDR_fam"/>
</dbReference>
<dbReference type="NCBIfam" id="NF005559">
    <property type="entry name" value="PRK07231.1"/>
    <property type="match status" value="1"/>
</dbReference>
<reference evidence="3 4" key="1">
    <citation type="journal article" date="2018" name="Nat. Biotechnol.">
        <title>A standardized bacterial taxonomy based on genome phylogeny substantially revises the tree of life.</title>
        <authorList>
            <person name="Parks D.H."/>
            <person name="Chuvochina M."/>
            <person name="Waite D.W."/>
            <person name="Rinke C."/>
            <person name="Skarshewski A."/>
            <person name="Chaumeil P.A."/>
            <person name="Hugenholtz P."/>
        </authorList>
    </citation>
    <scope>NUCLEOTIDE SEQUENCE [LARGE SCALE GENOMIC DNA]</scope>
    <source>
        <strain evidence="3">UBA10378</strain>
    </source>
</reference>
<sequence>MSKLQLENARAIVTGASSGIGAGIARAFATAGASVIVNFRSDEEAADRIVAEIREDGGRAEAVQADVSTPAGCGTLFEAADEQFGGVDILVSNAGIQRDDTFTELSLEDWRKVLDVNLTGQFLCAQEAVRRFRRQGLDPERSPALGKIIFTSSVHQAIPWGGHANYATAKGGVKLLMESMAQELACEKIRVNAIAPGAIKTAINREAWEDEKARKELLQLIPYGRVGETEDVAEAAIWLASDASDYVVGTTLFVDGGMMLYPAFREGG</sequence>
<accession>A0A356WBA1</accession>
<dbReference type="Pfam" id="PF13561">
    <property type="entry name" value="adh_short_C2"/>
    <property type="match status" value="1"/>
</dbReference>
<dbReference type="CDD" id="cd05358">
    <property type="entry name" value="GlcDH_SDR_c"/>
    <property type="match status" value="1"/>
</dbReference>
<organism evidence="3 4">
    <name type="scientific">Hyphomonas atlantica</name>
    <dbReference type="NCBI Taxonomy" id="1280948"/>
    <lineage>
        <taxon>Bacteria</taxon>
        <taxon>Pseudomonadati</taxon>
        <taxon>Pseudomonadota</taxon>
        <taxon>Alphaproteobacteria</taxon>
        <taxon>Hyphomonadales</taxon>
        <taxon>Hyphomonadaceae</taxon>
        <taxon>Hyphomonas</taxon>
    </lineage>
</organism>
<dbReference type="SUPFAM" id="SSF51735">
    <property type="entry name" value="NAD(P)-binding Rossmann-fold domains"/>
    <property type="match status" value="1"/>
</dbReference>
<dbReference type="Proteomes" id="UP000263957">
    <property type="component" value="Unassembled WGS sequence"/>
</dbReference>
<dbReference type="PRINTS" id="PR00080">
    <property type="entry name" value="SDRFAMILY"/>
</dbReference>
<dbReference type="NCBIfam" id="NF009466">
    <property type="entry name" value="PRK12826.1-2"/>
    <property type="match status" value="1"/>
</dbReference>
<comment type="caution">
    <text evidence="3">The sequence shown here is derived from an EMBL/GenBank/DDBJ whole genome shotgun (WGS) entry which is preliminary data.</text>
</comment>
<evidence type="ECO:0000313" key="4">
    <source>
        <dbReference type="Proteomes" id="UP000263957"/>
    </source>
</evidence>
<dbReference type="PANTHER" id="PTHR43669">
    <property type="entry name" value="5-KETO-D-GLUCONATE 5-REDUCTASE"/>
    <property type="match status" value="1"/>
</dbReference>
<dbReference type="PROSITE" id="PS00061">
    <property type="entry name" value="ADH_SHORT"/>
    <property type="match status" value="1"/>
</dbReference>
<dbReference type="InterPro" id="IPR020904">
    <property type="entry name" value="Sc_DH/Rdtase_CS"/>
</dbReference>
<dbReference type="InterPro" id="IPR036291">
    <property type="entry name" value="NAD(P)-bd_dom_sf"/>
</dbReference>
<name>A0A356WBA1_9PROT</name>
<evidence type="ECO:0000313" key="3">
    <source>
        <dbReference type="EMBL" id="HBQ50126.1"/>
    </source>
</evidence>
<evidence type="ECO:0000256" key="1">
    <source>
        <dbReference type="ARBA" id="ARBA00006484"/>
    </source>
</evidence>
<keyword evidence="2" id="KW-0560">Oxidoreductase</keyword>